<dbReference type="SUPFAM" id="SSF58100">
    <property type="entry name" value="Bacterial hemolysins"/>
    <property type="match status" value="1"/>
</dbReference>
<organism evidence="1 2">
    <name type="scientific">Massilia atriviolacea</name>
    <dbReference type="NCBI Taxonomy" id="2495579"/>
    <lineage>
        <taxon>Bacteria</taxon>
        <taxon>Pseudomonadati</taxon>
        <taxon>Pseudomonadota</taxon>
        <taxon>Betaproteobacteria</taxon>
        <taxon>Burkholderiales</taxon>
        <taxon>Oxalobacteraceae</taxon>
        <taxon>Telluria group</taxon>
        <taxon>Massilia</taxon>
    </lineage>
</organism>
<evidence type="ECO:0000313" key="1">
    <source>
        <dbReference type="EMBL" id="RSZ60514.1"/>
    </source>
</evidence>
<sequence length="294" mass="30985">MSVDQIRSALSAPPGVSVQTTRLADNLQSMNNAETMLSQTVATVRGAPGPVQQQLAPLLAQFVVPLLNMGQTAGQDLDLLAQRMSAFIAALNQTAAQAQGQSGQPLTLVLSGHFNMLEIAASAIQAAALNASQILSNFQSTANNASAALNTCKQQLEQQDACLAQKAQALKQQMHDMTSGNCCDQIGQAFQMAFGNLRQQLEQTSGQIQQAEYVLMLNNNAIDGLSQMVGRLGDIASVSTSLQVTWRSMADGIGALQQDLQAVLADTTPAEVQADLAYAISDWQAVAATLAKVL</sequence>
<proteinExistence type="predicted"/>
<dbReference type="Proteomes" id="UP000278085">
    <property type="component" value="Unassembled WGS sequence"/>
</dbReference>
<reference evidence="1 2" key="1">
    <citation type="submission" date="2018-12" db="EMBL/GenBank/DDBJ databases">
        <authorList>
            <person name="Yang E."/>
        </authorList>
    </citation>
    <scope>NUCLEOTIDE SEQUENCE [LARGE SCALE GENOMIC DNA]</scope>
    <source>
        <strain evidence="1 2">SOD</strain>
    </source>
</reference>
<dbReference type="AlphaFoldDB" id="A0A430HSR8"/>
<dbReference type="Gene3D" id="1.20.1170.10">
    <property type="match status" value="1"/>
</dbReference>
<accession>A0A430HSR8</accession>
<dbReference type="RefSeq" id="WP_126072923.1">
    <property type="nucleotide sequence ID" value="NZ_CP051166.1"/>
</dbReference>
<keyword evidence="2" id="KW-1185">Reference proteome</keyword>
<name>A0A430HSR8_9BURK</name>
<evidence type="ECO:0000313" key="2">
    <source>
        <dbReference type="Proteomes" id="UP000278085"/>
    </source>
</evidence>
<protein>
    <submittedName>
        <fullName evidence="1">Uncharacterized protein</fullName>
    </submittedName>
</protein>
<dbReference type="EMBL" id="RXLQ01000002">
    <property type="protein sequence ID" value="RSZ60514.1"/>
    <property type="molecule type" value="Genomic_DNA"/>
</dbReference>
<comment type="caution">
    <text evidence="1">The sequence shown here is derived from an EMBL/GenBank/DDBJ whole genome shotgun (WGS) entry which is preliminary data.</text>
</comment>
<dbReference type="OrthoDB" id="9839224at2"/>
<gene>
    <name evidence="1" type="ORF">EJB06_05225</name>
</gene>